<feature type="domain" description="Endonuclease/exonuclease/phosphatase" evidence="1">
    <location>
        <begin position="4"/>
        <end position="211"/>
    </location>
</feature>
<accession>A0ABS0F7S0</accession>
<reference evidence="2 3" key="1">
    <citation type="submission" date="2020-11" db="EMBL/GenBank/DDBJ databases">
        <title>Kaistella gelatinilytica sp. nov., a flavobacterium isolated from Antarctic Soil.</title>
        <authorList>
            <person name="Li J."/>
        </authorList>
    </citation>
    <scope>NUCLEOTIDE SEQUENCE [LARGE SCALE GENOMIC DNA]</scope>
    <source>
        <strain evidence="2 3">G5-32</strain>
    </source>
</reference>
<dbReference type="RefSeq" id="WP_196078317.1">
    <property type="nucleotide sequence ID" value="NZ_JADPVI010000001.1"/>
</dbReference>
<keyword evidence="3" id="KW-1185">Reference proteome</keyword>
<keyword evidence="2" id="KW-0378">Hydrolase</keyword>
<proteinExistence type="predicted"/>
<dbReference type="SUPFAM" id="SSF56219">
    <property type="entry name" value="DNase I-like"/>
    <property type="match status" value="1"/>
</dbReference>
<gene>
    <name evidence="2" type="ORF">IV494_01030</name>
</gene>
<dbReference type="EMBL" id="JADPVI010000001">
    <property type="protein sequence ID" value="MBF8455750.1"/>
    <property type="molecule type" value="Genomic_DNA"/>
</dbReference>
<dbReference type="Pfam" id="PF03372">
    <property type="entry name" value="Exo_endo_phos"/>
    <property type="match status" value="1"/>
</dbReference>
<dbReference type="InterPro" id="IPR005135">
    <property type="entry name" value="Endo/exonuclease/phosphatase"/>
</dbReference>
<organism evidence="2 3">
    <name type="scientific">Kaistella gelatinilytica</name>
    <dbReference type="NCBI Taxonomy" id="2787636"/>
    <lineage>
        <taxon>Bacteria</taxon>
        <taxon>Pseudomonadati</taxon>
        <taxon>Bacteroidota</taxon>
        <taxon>Flavobacteriia</taxon>
        <taxon>Flavobacteriales</taxon>
        <taxon>Weeksellaceae</taxon>
        <taxon>Chryseobacterium group</taxon>
        <taxon>Kaistella</taxon>
    </lineage>
</organism>
<dbReference type="Gene3D" id="3.60.10.10">
    <property type="entry name" value="Endonuclease/exonuclease/phosphatase"/>
    <property type="match status" value="1"/>
</dbReference>
<dbReference type="InterPro" id="IPR036691">
    <property type="entry name" value="Endo/exonu/phosph_ase_sf"/>
</dbReference>
<dbReference type="Proteomes" id="UP000660070">
    <property type="component" value="Unassembled WGS sequence"/>
</dbReference>
<keyword evidence="2" id="KW-0255">Endonuclease</keyword>
<evidence type="ECO:0000313" key="3">
    <source>
        <dbReference type="Proteomes" id="UP000660070"/>
    </source>
</evidence>
<sequence>MKILTWNLERPKDGNPLILNKLKEVNADVLILTETNIAIHPGSEYSCVSTEILPPDFDGIKYASGENRTTVWSKYNIKEKYETYDDFTSVSAAIKVEETILNVYGTIIGVFGGKGERFKTDLESQLLDFDKFSSGNFTCIAGDFNVMFSGFAYPSHDARNKLNSIFQKLNLINLTSQIENNVDHIVISKDFIAGKEIKIETWNEDKTLSDHIGICIEIR</sequence>
<comment type="caution">
    <text evidence="2">The sequence shown here is derived from an EMBL/GenBank/DDBJ whole genome shotgun (WGS) entry which is preliminary data.</text>
</comment>
<name>A0ABS0F7S0_9FLAO</name>
<evidence type="ECO:0000259" key="1">
    <source>
        <dbReference type="Pfam" id="PF03372"/>
    </source>
</evidence>
<protein>
    <submittedName>
        <fullName evidence="2">Endonuclease/exonuclease/phosphatase family protein</fullName>
    </submittedName>
</protein>
<dbReference type="GO" id="GO:0004519">
    <property type="term" value="F:endonuclease activity"/>
    <property type="evidence" value="ECO:0007669"/>
    <property type="project" value="UniProtKB-KW"/>
</dbReference>
<evidence type="ECO:0000313" key="2">
    <source>
        <dbReference type="EMBL" id="MBF8455750.1"/>
    </source>
</evidence>
<keyword evidence="2" id="KW-0540">Nuclease</keyword>